<dbReference type="InterPro" id="IPR036188">
    <property type="entry name" value="FAD/NAD-bd_sf"/>
</dbReference>
<name>A0A5D0QN12_9FLAO</name>
<organism evidence="1 2">
    <name type="scientific">Bizionia algoritergicola</name>
    <dbReference type="NCBI Taxonomy" id="291187"/>
    <lineage>
        <taxon>Bacteria</taxon>
        <taxon>Pseudomonadati</taxon>
        <taxon>Bacteroidota</taxon>
        <taxon>Flavobacteriia</taxon>
        <taxon>Flavobacteriales</taxon>
        <taxon>Flavobacteriaceae</taxon>
        <taxon>Bizionia</taxon>
    </lineage>
</organism>
<dbReference type="AlphaFoldDB" id="A0A5D0QN12"/>
<evidence type="ECO:0000313" key="1">
    <source>
        <dbReference type="EMBL" id="TYB70557.1"/>
    </source>
</evidence>
<gene>
    <name evidence="1" type="ORF">ES675_15410</name>
</gene>
<accession>A0A5D0QN12</accession>
<dbReference type="EMBL" id="VSKL01000008">
    <property type="protein sequence ID" value="TYB70557.1"/>
    <property type="molecule type" value="Genomic_DNA"/>
</dbReference>
<reference evidence="1 2" key="1">
    <citation type="submission" date="2019-08" db="EMBL/GenBank/DDBJ databases">
        <title>Genomes of Antarctic Bizionia species.</title>
        <authorList>
            <person name="Bowman J.P."/>
        </authorList>
    </citation>
    <scope>NUCLEOTIDE SEQUENCE [LARGE SCALE GENOMIC DNA]</scope>
    <source>
        <strain evidence="1 2">APA-1</strain>
    </source>
</reference>
<evidence type="ECO:0000313" key="2">
    <source>
        <dbReference type="Proteomes" id="UP000324358"/>
    </source>
</evidence>
<dbReference type="Gene3D" id="3.50.50.60">
    <property type="entry name" value="FAD/NAD(P)-binding domain"/>
    <property type="match status" value="1"/>
</dbReference>
<keyword evidence="2" id="KW-1185">Reference proteome</keyword>
<comment type="caution">
    <text evidence="1">The sequence shown here is derived from an EMBL/GenBank/DDBJ whole genome shotgun (WGS) entry which is preliminary data.</text>
</comment>
<dbReference type="RefSeq" id="WP_066252447.1">
    <property type="nucleotide sequence ID" value="NZ_VSKL01000008.1"/>
</dbReference>
<proteinExistence type="predicted"/>
<protein>
    <submittedName>
        <fullName evidence="1">Uncharacterized protein</fullName>
    </submittedName>
</protein>
<sequence length="139" mass="15355">MTNSKNNSANYTVCPECHGRGKKRRKLRKKVRLQYQFALDVVKKINSKETTPICPRGHLYFCLKCSGSGLVSASHPPQADTENYPHVAIIGGGIGDVAFAVACIHRGIPFKLYERNSSFDERNQGYGRTLQQASKVVAG</sequence>
<dbReference type="Proteomes" id="UP000324358">
    <property type="component" value="Unassembled WGS sequence"/>
</dbReference>